<evidence type="ECO:0000313" key="3">
    <source>
        <dbReference type="Proteomes" id="UP001218188"/>
    </source>
</evidence>
<dbReference type="Pfam" id="PF12937">
    <property type="entry name" value="F-box-like"/>
    <property type="match status" value="1"/>
</dbReference>
<reference evidence="2" key="1">
    <citation type="submission" date="2023-03" db="EMBL/GenBank/DDBJ databases">
        <title>Massive genome expansion in bonnet fungi (Mycena s.s.) driven by repeated elements and novel gene families across ecological guilds.</title>
        <authorList>
            <consortium name="Lawrence Berkeley National Laboratory"/>
            <person name="Harder C.B."/>
            <person name="Miyauchi S."/>
            <person name="Viragh M."/>
            <person name="Kuo A."/>
            <person name="Thoen E."/>
            <person name="Andreopoulos B."/>
            <person name="Lu D."/>
            <person name="Skrede I."/>
            <person name="Drula E."/>
            <person name="Henrissat B."/>
            <person name="Morin E."/>
            <person name="Kohler A."/>
            <person name="Barry K."/>
            <person name="LaButti K."/>
            <person name="Morin E."/>
            <person name="Salamov A."/>
            <person name="Lipzen A."/>
            <person name="Mereny Z."/>
            <person name="Hegedus B."/>
            <person name="Baldrian P."/>
            <person name="Stursova M."/>
            <person name="Weitz H."/>
            <person name="Taylor A."/>
            <person name="Grigoriev I.V."/>
            <person name="Nagy L.G."/>
            <person name="Martin F."/>
            <person name="Kauserud H."/>
        </authorList>
    </citation>
    <scope>NUCLEOTIDE SEQUENCE</scope>
    <source>
        <strain evidence="2">CBHHK200</strain>
    </source>
</reference>
<dbReference type="Gene3D" id="1.20.1280.50">
    <property type="match status" value="1"/>
</dbReference>
<proteinExistence type="predicted"/>
<dbReference type="EMBL" id="JARJCM010000249">
    <property type="protein sequence ID" value="KAJ7020821.1"/>
    <property type="molecule type" value="Genomic_DNA"/>
</dbReference>
<accession>A0AAD6S425</accession>
<feature type="non-terminal residue" evidence="2">
    <location>
        <position position="1"/>
    </location>
</feature>
<evidence type="ECO:0000259" key="1">
    <source>
        <dbReference type="Pfam" id="PF12937"/>
    </source>
</evidence>
<comment type="caution">
    <text evidence="2">The sequence shown here is derived from an EMBL/GenBank/DDBJ whole genome shotgun (WGS) entry which is preliminary data.</text>
</comment>
<dbReference type="AlphaFoldDB" id="A0AAD6S425"/>
<protein>
    <recommendedName>
        <fullName evidence="1">F-box domain-containing protein</fullName>
    </recommendedName>
</protein>
<feature type="non-terminal residue" evidence="2">
    <location>
        <position position="98"/>
    </location>
</feature>
<sequence length="98" mass="11307">AENENLTVLAHAARLPNEQDKLAQRCTNLQDFVDMYRGVLSVLHRLPNEILLEIFQQTFSHVDKLNLFNNVSCIVGRVCRHWRAVALASPGFWCHFFV</sequence>
<dbReference type="InterPro" id="IPR036047">
    <property type="entry name" value="F-box-like_dom_sf"/>
</dbReference>
<keyword evidence="3" id="KW-1185">Reference proteome</keyword>
<dbReference type="Proteomes" id="UP001218188">
    <property type="component" value="Unassembled WGS sequence"/>
</dbReference>
<name>A0AAD6S425_9AGAR</name>
<evidence type="ECO:0000313" key="2">
    <source>
        <dbReference type="EMBL" id="KAJ7020821.1"/>
    </source>
</evidence>
<dbReference type="SUPFAM" id="SSF81383">
    <property type="entry name" value="F-box domain"/>
    <property type="match status" value="1"/>
</dbReference>
<feature type="domain" description="F-box" evidence="1">
    <location>
        <begin position="44"/>
        <end position="97"/>
    </location>
</feature>
<organism evidence="2 3">
    <name type="scientific">Mycena alexandri</name>
    <dbReference type="NCBI Taxonomy" id="1745969"/>
    <lineage>
        <taxon>Eukaryota</taxon>
        <taxon>Fungi</taxon>
        <taxon>Dikarya</taxon>
        <taxon>Basidiomycota</taxon>
        <taxon>Agaricomycotina</taxon>
        <taxon>Agaricomycetes</taxon>
        <taxon>Agaricomycetidae</taxon>
        <taxon>Agaricales</taxon>
        <taxon>Marasmiineae</taxon>
        <taxon>Mycenaceae</taxon>
        <taxon>Mycena</taxon>
    </lineage>
</organism>
<gene>
    <name evidence="2" type="ORF">C8F04DRAFT_881535</name>
</gene>
<dbReference type="InterPro" id="IPR001810">
    <property type="entry name" value="F-box_dom"/>
</dbReference>